<evidence type="ECO:0000256" key="5">
    <source>
        <dbReference type="ARBA" id="ARBA00023277"/>
    </source>
</evidence>
<evidence type="ECO:0000313" key="7">
    <source>
        <dbReference type="Proteomes" id="UP001354931"/>
    </source>
</evidence>
<comment type="similarity">
    <text evidence="2">Belongs to the KHG/KDPG aldolase family.</text>
</comment>
<evidence type="ECO:0000256" key="2">
    <source>
        <dbReference type="ARBA" id="ARBA00006906"/>
    </source>
</evidence>
<dbReference type="CDD" id="cd00452">
    <property type="entry name" value="KDPG_aldolase"/>
    <property type="match status" value="1"/>
</dbReference>
<dbReference type="SUPFAM" id="SSF51569">
    <property type="entry name" value="Aldolase"/>
    <property type="match status" value="1"/>
</dbReference>
<organism evidence="6 7">
    <name type="scientific">Streptomyces endophyticus</name>
    <dbReference type="NCBI Taxonomy" id="714166"/>
    <lineage>
        <taxon>Bacteria</taxon>
        <taxon>Bacillati</taxon>
        <taxon>Actinomycetota</taxon>
        <taxon>Actinomycetes</taxon>
        <taxon>Kitasatosporales</taxon>
        <taxon>Streptomycetaceae</taxon>
        <taxon>Streptomyces</taxon>
    </lineage>
</organism>
<proteinExistence type="inferred from homology"/>
<dbReference type="PANTHER" id="PTHR30246">
    <property type="entry name" value="2-KETO-3-DEOXY-6-PHOSPHOGLUCONATE ALDOLASE"/>
    <property type="match status" value="1"/>
</dbReference>
<dbReference type="Proteomes" id="UP001354931">
    <property type="component" value="Unassembled WGS sequence"/>
</dbReference>
<keyword evidence="5" id="KW-0119">Carbohydrate metabolism</keyword>
<comment type="subunit">
    <text evidence="3">Homotrimer.</text>
</comment>
<dbReference type="PANTHER" id="PTHR30246:SF1">
    <property type="entry name" value="2-DEHYDRO-3-DEOXY-6-PHOSPHOGALACTONATE ALDOLASE-RELATED"/>
    <property type="match status" value="1"/>
</dbReference>
<dbReference type="EMBL" id="JAOZYC010000210">
    <property type="protein sequence ID" value="MEB8344253.1"/>
    <property type="molecule type" value="Genomic_DNA"/>
</dbReference>
<evidence type="ECO:0000313" key="6">
    <source>
        <dbReference type="EMBL" id="MEB8344253.1"/>
    </source>
</evidence>
<accession>A0ABU6FJX5</accession>
<comment type="pathway">
    <text evidence="1">Carbohydrate acid metabolism.</text>
</comment>
<comment type="caution">
    <text evidence="6">The sequence shown here is derived from an EMBL/GenBank/DDBJ whole genome shotgun (WGS) entry which is preliminary data.</text>
</comment>
<gene>
    <name evidence="6" type="ORF">OKJ99_42945</name>
</gene>
<dbReference type="Pfam" id="PF01081">
    <property type="entry name" value="Aldolase"/>
    <property type="match status" value="1"/>
</dbReference>
<dbReference type="InterPro" id="IPR013785">
    <property type="entry name" value="Aldolase_TIM"/>
</dbReference>
<dbReference type="InterPro" id="IPR000887">
    <property type="entry name" value="Aldlse_KDPG_KHG"/>
</dbReference>
<name>A0ABU6FJX5_9ACTN</name>
<keyword evidence="7" id="KW-1185">Reference proteome</keyword>
<evidence type="ECO:0000256" key="1">
    <source>
        <dbReference type="ARBA" id="ARBA00004761"/>
    </source>
</evidence>
<reference evidence="6 7" key="1">
    <citation type="submission" date="2022-10" db="EMBL/GenBank/DDBJ databases">
        <authorList>
            <person name="Xie J."/>
            <person name="Shen N."/>
        </authorList>
    </citation>
    <scope>NUCLEOTIDE SEQUENCE [LARGE SCALE GENOMIC DNA]</scope>
    <source>
        <strain evidence="6 7">YIM65594</strain>
    </source>
</reference>
<dbReference type="Gene3D" id="3.20.20.70">
    <property type="entry name" value="Aldolase class I"/>
    <property type="match status" value="1"/>
</dbReference>
<evidence type="ECO:0000256" key="3">
    <source>
        <dbReference type="ARBA" id="ARBA00011233"/>
    </source>
</evidence>
<evidence type="ECO:0000256" key="4">
    <source>
        <dbReference type="ARBA" id="ARBA00023239"/>
    </source>
</evidence>
<protein>
    <submittedName>
        <fullName evidence="6">Bifunctional 4-hydroxy-2-oxoglutarate aldolase/2-dehydro-3-deoxy-phosphogluconate aldolase</fullName>
    </submittedName>
</protein>
<keyword evidence="4" id="KW-0456">Lyase</keyword>
<dbReference type="RefSeq" id="WP_326024104.1">
    <property type="nucleotide sequence ID" value="NZ_JAOZYC010000210.1"/>
</dbReference>
<sequence length="216" mass="22046">MASVNTDRATDTPTDKPTTFDELFAGVPVMAILRGMPADKSVELAVRAWDLGIECVEVPVQTEEAAWVLGAVVAAGAERGKPVGAGTVTTAERLGWAVDAGAAFTVAPGLDVEVARASVAAGLPHLPGVATATDVQAARAIGLTWLKAFPASVLGVEWFRAMRGPFPEVPFVATGGMDAGNAGAYLAGGAKVVAVGSALEDPAQLSLLAEMLRPNR</sequence>